<comment type="caution">
    <text evidence="5">The sequence shown here is derived from an EMBL/GenBank/DDBJ whole genome shotgun (WGS) entry which is preliminary data.</text>
</comment>
<dbReference type="EMBL" id="LAYJ01000112">
    <property type="protein sequence ID" value="KKI50348.1"/>
    <property type="molecule type" value="Genomic_DNA"/>
</dbReference>
<dbReference type="InterPro" id="IPR037171">
    <property type="entry name" value="NagB/RpiA_transferase-like"/>
</dbReference>
<dbReference type="Gene3D" id="3.40.1080.10">
    <property type="entry name" value="Glutaconate Coenzyme A-transferase"/>
    <property type="match status" value="2"/>
</dbReference>
<dbReference type="SMART" id="SM00882">
    <property type="entry name" value="CoA_trans"/>
    <property type="match status" value="2"/>
</dbReference>
<dbReference type="GO" id="GO:0008775">
    <property type="term" value="F:acetate CoA-transferase activity"/>
    <property type="evidence" value="ECO:0007669"/>
    <property type="project" value="UniProtKB-EC"/>
</dbReference>
<evidence type="ECO:0000256" key="3">
    <source>
        <dbReference type="PIRNR" id="PIRNR000858"/>
    </source>
</evidence>
<dbReference type="InterPro" id="IPR004165">
    <property type="entry name" value="CoA_trans_fam_I"/>
</dbReference>
<feature type="active site" description="5-glutamyl coenzyme A thioester intermediate" evidence="4">
    <location>
        <position position="322"/>
    </location>
</feature>
<keyword evidence="6" id="KW-1185">Reference proteome</keyword>
<dbReference type="Pfam" id="PF01144">
    <property type="entry name" value="CoA_trans"/>
    <property type="match status" value="1"/>
</dbReference>
<protein>
    <submittedName>
        <fullName evidence="5">Acetyl-CoA:acetoacetyl-CoA transferase, alpha subunit</fullName>
        <ecNumber evidence="5">2.8.3.8</ecNumber>
    </submittedName>
</protein>
<sequence>MKHQIITAKEAANLIPDGAAIAANGFVMAAVADELYYALEQRFLETGAPKDLSLLSVTSVGDGADRGLNRLAHKGLVKRLVAGHINLMPKLQQMIFSEDIEAYNLPQGVIAQLLRDTAAKRPGLVTHIGLDTFVDPRLSGGRLNSRSTDELNEIVNIDGKDYIRYKPIEKMDFAFLRGTRADRNGNISMEKEAAIVDALAMAQACHALGGKVLVQVEEIVDDIPPHEVFVPGILVDYVIVTQDMQYHPQTAACDYNPAYSGQTRAPEGAMPILPPGPRRIIALRSLKELQEGGVINLGIGMPEGIAAVAAEKGISDFTLTVEAGGIGGTPLSGVEFGSTLNPHAIIYQHQLFDFYHGGGLNQAFLGLAESDPQGNINVSKFGPRIAGCGGFICITQATPLLYFIGTFTAKGLDVEVKDGKLHIIKEGSIKKFKKDIEQLTFSAKRARELGQKVMFITERCVLEVTDGGLMLTEVAPGIDVEKDIIANMEFRPLISENLKEMDADIFE</sequence>
<dbReference type="PANTHER" id="PTHR43293:SF1">
    <property type="entry name" value="ACETATE COA-TRANSFERASE YDIF"/>
    <property type="match status" value="1"/>
</dbReference>
<evidence type="ECO:0000256" key="2">
    <source>
        <dbReference type="ARBA" id="ARBA00022679"/>
    </source>
</evidence>
<dbReference type="Proteomes" id="UP000034076">
    <property type="component" value="Unassembled WGS sequence"/>
</dbReference>
<dbReference type="STRING" id="270498.CHK_2411"/>
<dbReference type="OrthoDB" id="9805230at2"/>
<name>A0A0M2NDT5_9FIRM</name>
<keyword evidence="2 3" id="KW-0808">Transferase</keyword>
<dbReference type="AlphaFoldDB" id="A0A0M2NDT5"/>
<dbReference type="PANTHER" id="PTHR43293">
    <property type="entry name" value="ACETATE COA-TRANSFERASE YDIF"/>
    <property type="match status" value="1"/>
</dbReference>
<dbReference type="PIRSF" id="PIRSF000858">
    <property type="entry name" value="SCOT-t"/>
    <property type="match status" value="1"/>
</dbReference>
<reference evidence="5 6" key="1">
    <citation type="submission" date="2015-04" db="EMBL/GenBank/DDBJ databases">
        <title>Draft genome sequence of bacteremic isolate Catabacter hongkongensis type strain HKU16T.</title>
        <authorList>
            <person name="Lau S.K."/>
            <person name="Teng J.L."/>
            <person name="Huang Y."/>
            <person name="Curreem S.O."/>
            <person name="Tsui S.K."/>
            <person name="Woo P.C."/>
        </authorList>
    </citation>
    <scope>NUCLEOTIDE SEQUENCE [LARGE SCALE GENOMIC DNA]</scope>
    <source>
        <strain evidence="5 6">HKU16</strain>
    </source>
</reference>
<evidence type="ECO:0000313" key="5">
    <source>
        <dbReference type="EMBL" id="KKI50348.1"/>
    </source>
</evidence>
<evidence type="ECO:0000313" key="6">
    <source>
        <dbReference type="Proteomes" id="UP000034076"/>
    </source>
</evidence>
<gene>
    <name evidence="5" type="ORF">CHK_2411</name>
</gene>
<evidence type="ECO:0000256" key="4">
    <source>
        <dbReference type="PIRSR" id="PIRSR000858-1"/>
    </source>
</evidence>
<dbReference type="RefSeq" id="WP_046444200.1">
    <property type="nucleotide sequence ID" value="NZ_LAYJ01000112.1"/>
</dbReference>
<dbReference type="EC" id="2.8.3.8" evidence="5"/>
<proteinExistence type="inferred from homology"/>
<dbReference type="PATRIC" id="fig|270498.16.peg.2160"/>
<organism evidence="5 6">
    <name type="scientific">Christensenella hongkongensis</name>
    <dbReference type="NCBI Taxonomy" id="270498"/>
    <lineage>
        <taxon>Bacteria</taxon>
        <taxon>Bacillati</taxon>
        <taxon>Bacillota</taxon>
        <taxon>Clostridia</taxon>
        <taxon>Christensenellales</taxon>
        <taxon>Christensenellaceae</taxon>
        <taxon>Christensenella</taxon>
    </lineage>
</organism>
<dbReference type="InterPro" id="IPR014388">
    <property type="entry name" value="3-oxoacid_CoA-transferase"/>
</dbReference>
<dbReference type="GO" id="GO:0046952">
    <property type="term" value="P:ketone body catabolic process"/>
    <property type="evidence" value="ECO:0007669"/>
    <property type="project" value="InterPro"/>
</dbReference>
<dbReference type="SUPFAM" id="SSF100950">
    <property type="entry name" value="NagB/RpiA/CoA transferase-like"/>
    <property type="match status" value="2"/>
</dbReference>
<evidence type="ECO:0000256" key="1">
    <source>
        <dbReference type="ARBA" id="ARBA00007154"/>
    </source>
</evidence>
<accession>A0A0M2NDT5</accession>
<comment type="similarity">
    <text evidence="1 3">Belongs to the 3-oxoacid CoA-transferase family.</text>
</comment>